<evidence type="ECO:0000256" key="6">
    <source>
        <dbReference type="PIRSR" id="PIRSR600715-1"/>
    </source>
</evidence>
<evidence type="ECO:0000313" key="9">
    <source>
        <dbReference type="Proteomes" id="UP001172911"/>
    </source>
</evidence>
<accession>A0AAW7ZAI2</accession>
<organism evidence="8 9">
    <name type="scientific">Desulforamulus aquiferis</name>
    <dbReference type="NCBI Taxonomy" id="1397668"/>
    <lineage>
        <taxon>Bacteria</taxon>
        <taxon>Bacillati</taxon>
        <taxon>Bacillota</taxon>
        <taxon>Clostridia</taxon>
        <taxon>Eubacteriales</taxon>
        <taxon>Peptococcaceae</taxon>
        <taxon>Desulforamulus</taxon>
    </lineage>
</organism>
<keyword evidence="9" id="KW-1185">Reference proteome</keyword>
<evidence type="ECO:0000313" key="8">
    <source>
        <dbReference type="EMBL" id="MDO7786415.1"/>
    </source>
</evidence>
<comment type="cofactor">
    <cofactor evidence="6">
        <name>Mg(2+)</name>
        <dbReference type="ChEBI" id="CHEBI:18420"/>
    </cofactor>
</comment>
<feature type="transmembrane region" description="Helical" evidence="7">
    <location>
        <begin position="76"/>
        <end position="98"/>
    </location>
</feature>
<sequence>MLVNYDLLLVLIALVLAFTLARFALPGLLKIIGEAGFVRPNFRGDKIPVGAGLLFFLSALLPTALLIIWQPETYKIGGLAFLFALGTMTLLGIVDDVFGSRADSGLKGHIKKLLRGELTTGGLKLVAGGLMALVVAGVISPRWPDILVNTIVIALSVNAINLLDLRPGRAGKGYLLGVVLLTSAAWPSYELIWCLVTAAILLAYLPIDLKAGAMMGDTGSNALGATIGITAAMVLLWPVKLGYLAFLVVFHLFTEKYSLTKIIEKNKMLNYLDQLGRG</sequence>
<keyword evidence="6" id="KW-0460">Magnesium</keyword>
<dbReference type="RefSeq" id="WP_304541430.1">
    <property type="nucleotide sequence ID" value="NZ_JARPTC010000005.1"/>
</dbReference>
<reference evidence="8" key="2">
    <citation type="submission" date="2023-03" db="EMBL/GenBank/DDBJ databases">
        <authorList>
            <person name="Zhang Z."/>
        </authorList>
    </citation>
    <scope>NUCLEOTIDE SEQUENCE</scope>
    <source>
        <strain evidence="8">DSA</strain>
    </source>
</reference>
<dbReference type="GO" id="GO:0016020">
    <property type="term" value="C:membrane"/>
    <property type="evidence" value="ECO:0007669"/>
    <property type="project" value="UniProtKB-SubCell"/>
</dbReference>
<evidence type="ECO:0000256" key="1">
    <source>
        <dbReference type="ARBA" id="ARBA00004141"/>
    </source>
</evidence>
<keyword evidence="2" id="KW-0808">Transferase</keyword>
<evidence type="ECO:0000256" key="2">
    <source>
        <dbReference type="ARBA" id="ARBA00022679"/>
    </source>
</evidence>
<evidence type="ECO:0000256" key="4">
    <source>
        <dbReference type="ARBA" id="ARBA00022989"/>
    </source>
</evidence>
<feature type="transmembrane region" description="Helical" evidence="7">
    <location>
        <begin position="6"/>
        <end position="29"/>
    </location>
</feature>
<keyword evidence="5 7" id="KW-0472">Membrane</keyword>
<feature type="transmembrane region" description="Helical" evidence="7">
    <location>
        <begin position="118"/>
        <end position="140"/>
    </location>
</feature>
<feature type="binding site" evidence="6">
    <location>
        <position position="161"/>
    </location>
    <ligand>
        <name>Mg(2+)</name>
        <dbReference type="ChEBI" id="CHEBI:18420"/>
    </ligand>
</feature>
<dbReference type="EMBL" id="JARPTC010000005">
    <property type="protein sequence ID" value="MDO7786415.1"/>
    <property type="molecule type" value="Genomic_DNA"/>
</dbReference>
<dbReference type="GO" id="GO:0016780">
    <property type="term" value="F:phosphotransferase activity, for other substituted phosphate groups"/>
    <property type="evidence" value="ECO:0007669"/>
    <property type="project" value="InterPro"/>
</dbReference>
<evidence type="ECO:0000256" key="7">
    <source>
        <dbReference type="SAM" id="Phobius"/>
    </source>
</evidence>
<keyword evidence="6" id="KW-0479">Metal-binding</keyword>
<feature type="transmembrane region" description="Helical" evidence="7">
    <location>
        <begin position="225"/>
        <end position="253"/>
    </location>
</feature>
<comment type="subcellular location">
    <subcellularLocation>
        <location evidence="1">Membrane</location>
        <topology evidence="1">Multi-pass membrane protein</topology>
    </subcellularLocation>
</comment>
<dbReference type="GO" id="GO:0046872">
    <property type="term" value="F:metal ion binding"/>
    <property type="evidence" value="ECO:0007669"/>
    <property type="project" value="UniProtKB-KW"/>
</dbReference>
<dbReference type="AlphaFoldDB" id="A0AAW7ZAI2"/>
<keyword evidence="3 7" id="KW-0812">Transmembrane</keyword>
<dbReference type="Pfam" id="PF00953">
    <property type="entry name" value="Glycos_transf_4"/>
    <property type="match status" value="1"/>
</dbReference>
<evidence type="ECO:0000256" key="3">
    <source>
        <dbReference type="ARBA" id="ARBA00022692"/>
    </source>
</evidence>
<feature type="binding site" evidence="6">
    <location>
        <position position="217"/>
    </location>
    <ligand>
        <name>Mg(2+)</name>
        <dbReference type="ChEBI" id="CHEBI:18420"/>
    </ligand>
</feature>
<proteinExistence type="predicted"/>
<comment type="caution">
    <text evidence="8">The sequence shown here is derived from an EMBL/GenBank/DDBJ whole genome shotgun (WGS) entry which is preliminary data.</text>
</comment>
<feature type="transmembrane region" description="Helical" evidence="7">
    <location>
        <begin position="146"/>
        <end position="163"/>
    </location>
</feature>
<name>A0AAW7ZAI2_9FIRM</name>
<feature type="transmembrane region" description="Helical" evidence="7">
    <location>
        <begin position="175"/>
        <end position="205"/>
    </location>
</feature>
<dbReference type="Proteomes" id="UP001172911">
    <property type="component" value="Unassembled WGS sequence"/>
</dbReference>
<dbReference type="InterPro" id="IPR000715">
    <property type="entry name" value="Glycosyl_transferase_4"/>
</dbReference>
<evidence type="ECO:0008006" key="10">
    <source>
        <dbReference type="Google" id="ProtNLM"/>
    </source>
</evidence>
<keyword evidence="4 7" id="KW-1133">Transmembrane helix</keyword>
<reference evidence="8" key="1">
    <citation type="journal article" date="2023" name="J. Hazard. Mater.">
        <title>Anaerobic biodegradation of pyrene and benzo[a]pyrene by a new sulfate-reducing Desulforamulus aquiferis strain DSA.</title>
        <authorList>
            <person name="Zhang Z."/>
            <person name="Sun J."/>
            <person name="Gong X."/>
            <person name="Wang C."/>
            <person name="Wang H."/>
        </authorList>
    </citation>
    <scope>NUCLEOTIDE SEQUENCE</scope>
    <source>
        <strain evidence="8">DSA</strain>
    </source>
</reference>
<feature type="transmembrane region" description="Helical" evidence="7">
    <location>
        <begin position="49"/>
        <end position="70"/>
    </location>
</feature>
<evidence type="ECO:0000256" key="5">
    <source>
        <dbReference type="ARBA" id="ARBA00023136"/>
    </source>
</evidence>
<protein>
    <recommendedName>
        <fullName evidence="10">Glycosyl transferase</fullName>
    </recommendedName>
</protein>
<gene>
    <name evidence="8" type="ORF">P6N53_04170</name>
</gene>